<dbReference type="Gene3D" id="1.10.10.2360">
    <property type="match status" value="1"/>
</dbReference>
<dbReference type="EMBL" id="CAJOBG010071464">
    <property type="protein sequence ID" value="CAF4595981.1"/>
    <property type="molecule type" value="Genomic_DNA"/>
</dbReference>
<evidence type="ECO:0000313" key="3">
    <source>
        <dbReference type="Proteomes" id="UP000663866"/>
    </source>
</evidence>
<dbReference type="Proteomes" id="UP000663866">
    <property type="component" value="Unassembled WGS sequence"/>
</dbReference>
<organism evidence="1 3">
    <name type="scientific">Rotaria magnacalcarata</name>
    <dbReference type="NCBI Taxonomy" id="392030"/>
    <lineage>
        <taxon>Eukaryota</taxon>
        <taxon>Metazoa</taxon>
        <taxon>Spiralia</taxon>
        <taxon>Gnathifera</taxon>
        <taxon>Rotifera</taxon>
        <taxon>Eurotatoria</taxon>
        <taxon>Bdelloidea</taxon>
        <taxon>Philodinida</taxon>
        <taxon>Philodinidae</taxon>
        <taxon>Rotaria</taxon>
    </lineage>
</organism>
<evidence type="ECO:0000313" key="1">
    <source>
        <dbReference type="EMBL" id="CAF4595728.1"/>
    </source>
</evidence>
<dbReference type="EMBL" id="CAJOBG010071396">
    <property type="protein sequence ID" value="CAF4595728.1"/>
    <property type="molecule type" value="Genomic_DNA"/>
</dbReference>
<keyword evidence="3" id="KW-1185">Reference proteome</keyword>
<proteinExistence type="predicted"/>
<feature type="non-terminal residue" evidence="1">
    <location>
        <position position="1"/>
    </location>
</feature>
<sequence length="100" mass="10509">DDKIHHSNIYVGFGGTSLFGSTQPAAQPTSIFGSTPSTFGTAQPAQANSIFGSSVTGAAQMGTTVKFEPVAGQDTMRAKNNTFQTINTKLQCICAMKEFI</sequence>
<accession>A0A821BNR1</accession>
<reference evidence="1" key="1">
    <citation type="submission" date="2021-02" db="EMBL/GenBank/DDBJ databases">
        <authorList>
            <person name="Nowell W R."/>
        </authorList>
    </citation>
    <scope>NUCLEOTIDE SEQUENCE</scope>
</reference>
<evidence type="ECO:0000313" key="2">
    <source>
        <dbReference type="EMBL" id="CAF4595981.1"/>
    </source>
</evidence>
<protein>
    <submittedName>
        <fullName evidence="1">Uncharacterized protein</fullName>
    </submittedName>
</protein>
<feature type="non-terminal residue" evidence="1">
    <location>
        <position position="100"/>
    </location>
</feature>
<gene>
    <name evidence="1" type="ORF">OVN521_LOCUS44967</name>
    <name evidence="2" type="ORF">OVN521_LOCUS44975</name>
</gene>
<comment type="caution">
    <text evidence="1">The sequence shown here is derived from an EMBL/GenBank/DDBJ whole genome shotgun (WGS) entry which is preliminary data.</text>
</comment>
<dbReference type="AlphaFoldDB" id="A0A821BNR1"/>
<name>A0A821BNR1_9BILA</name>